<dbReference type="Proteomes" id="UP000194841">
    <property type="component" value="Unassembled WGS sequence"/>
</dbReference>
<dbReference type="InterPro" id="IPR058163">
    <property type="entry name" value="LysR-type_TF_proteobact-type"/>
</dbReference>
<keyword evidence="4" id="KW-0804">Transcription</keyword>
<dbReference type="Gene3D" id="1.10.10.10">
    <property type="entry name" value="Winged helix-like DNA-binding domain superfamily/Winged helix DNA-binding domain"/>
    <property type="match status" value="1"/>
</dbReference>
<dbReference type="PANTHER" id="PTHR30537:SF3">
    <property type="entry name" value="TRANSCRIPTIONAL REGULATORY PROTEIN"/>
    <property type="match status" value="1"/>
</dbReference>
<gene>
    <name evidence="6" type="ORF">B1199_11050</name>
</gene>
<dbReference type="SUPFAM" id="SSF53850">
    <property type="entry name" value="Periplasmic binding protein-like II"/>
    <property type="match status" value="1"/>
</dbReference>
<dbReference type="EMBL" id="MWPV01000003">
    <property type="protein sequence ID" value="OUL57599.1"/>
    <property type="molecule type" value="Genomic_DNA"/>
</dbReference>
<comment type="caution">
    <text evidence="6">The sequence shown here is derived from an EMBL/GenBank/DDBJ whole genome shotgun (WGS) entry which is preliminary data.</text>
</comment>
<dbReference type="AlphaFoldDB" id="A0A244CQY3"/>
<dbReference type="OrthoDB" id="570111at2"/>
<evidence type="ECO:0000256" key="1">
    <source>
        <dbReference type="ARBA" id="ARBA00009437"/>
    </source>
</evidence>
<evidence type="ECO:0000256" key="4">
    <source>
        <dbReference type="ARBA" id="ARBA00023163"/>
    </source>
</evidence>
<evidence type="ECO:0000313" key="7">
    <source>
        <dbReference type="Proteomes" id="UP000194841"/>
    </source>
</evidence>
<dbReference type="GO" id="GO:0043565">
    <property type="term" value="F:sequence-specific DNA binding"/>
    <property type="evidence" value="ECO:0007669"/>
    <property type="project" value="TreeGrafter"/>
</dbReference>
<comment type="similarity">
    <text evidence="1">Belongs to the LysR transcriptional regulatory family.</text>
</comment>
<dbReference type="Pfam" id="PF00126">
    <property type="entry name" value="HTH_1"/>
    <property type="match status" value="1"/>
</dbReference>
<protein>
    <submittedName>
        <fullName evidence="6">LysR family transcriptional regulator</fullName>
    </submittedName>
</protein>
<proteinExistence type="inferred from homology"/>
<accession>A0A244CQY3</accession>
<dbReference type="PANTHER" id="PTHR30537">
    <property type="entry name" value="HTH-TYPE TRANSCRIPTIONAL REGULATOR"/>
    <property type="match status" value="1"/>
</dbReference>
<dbReference type="SUPFAM" id="SSF46785">
    <property type="entry name" value="Winged helix' DNA-binding domain"/>
    <property type="match status" value="1"/>
</dbReference>
<dbReference type="InterPro" id="IPR000847">
    <property type="entry name" value="LysR_HTH_N"/>
</dbReference>
<evidence type="ECO:0000256" key="3">
    <source>
        <dbReference type="ARBA" id="ARBA00023125"/>
    </source>
</evidence>
<evidence type="ECO:0000313" key="6">
    <source>
        <dbReference type="EMBL" id="OUL57599.1"/>
    </source>
</evidence>
<keyword evidence="2" id="KW-0805">Transcription regulation</keyword>
<dbReference type="RefSeq" id="WP_086744182.1">
    <property type="nucleotide sequence ID" value="NZ_MWPV01000003.1"/>
</dbReference>
<reference evidence="6 7" key="1">
    <citation type="submission" date="2017-02" db="EMBL/GenBank/DDBJ databases">
        <title>Pseudoalteromonas ulvae TC14 Genome.</title>
        <authorList>
            <person name="Molmeret M."/>
        </authorList>
    </citation>
    <scope>NUCLEOTIDE SEQUENCE [LARGE SCALE GENOMIC DNA]</scope>
    <source>
        <strain evidence="6">TC14</strain>
    </source>
</reference>
<dbReference type="PROSITE" id="PS50931">
    <property type="entry name" value="HTH_LYSR"/>
    <property type="match status" value="1"/>
</dbReference>
<feature type="domain" description="HTH lysR-type" evidence="5">
    <location>
        <begin position="15"/>
        <end position="61"/>
    </location>
</feature>
<name>A0A244CQY3_PSEDV</name>
<keyword evidence="7" id="KW-1185">Reference proteome</keyword>
<dbReference type="GO" id="GO:0003700">
    <property type="term" value="F:DNA-binding transcription factor activity"/>
    <property type="evidence" value="ECO:0007669"/>
    <property type="project" value="InterPro"/>
</dbReference>
<sequence>MPQVSWDDYRIAYQVALDGSLSKAAISLNINHSTVLRHINRLEEHLKVTLFIRHQRGYQLTDAGFVLLNKMPTFESNFAQLHNLLNECEHEIRGKLRITTVLTYSTELNPALKAFIEAHPHLRIEIIATDEIVPLKSGSVHVSIRIGKKPSEPDIIAKHLADIEIGYYAAQTYIDKHGTPSQPDEFQNHAWVLPSGGKRAIPFVDYINQHIKEDNIIYQSNHFPDVHQAVIDGFGIGPLDKKQAVLHPHLQPIQSINLAPAESVWFVYHRDLKHSHRVKLLYQFLQSHLFT</sequence>
<dbReference type="InterPro" id="IPR036390">
    <property type="entry name" value="WH_DNA-bd_sf"/>
</dbReference>
<dbReference type="Gene3D" id="3.40.190.290">
    <property type="match status" value="1"/>
</dbReference>
<dbReference type="Pfam" id="PF03466">
    <property type="entry name" value="LysR_substrate"/>
    <property type="match status" value="1"/>
</dbReference>
<dbReference type="InterPro" id="IPR036388">
    <property type="entry name" value="WH-like_DNA-bd_sf"/>
</dbReference>
<dbReference type="InterPro" id="IPR005119">
    <property type="entry name" value="LysR_subst-bd"/>
</dbReference>
<evidence type="ECO:0000256" key="2">
    <source>
        <dbReference type="ARBA" id="ARBA00023015"/>
    </source>
</evidence>
<evidence type="ECO:0000259" key="5">
    <source>
        <dbReference type="PROSITE" id="PS50931"/>
    </source>
</evidence>
<keyword evidence="3" id="KW-0238">DNA-binding</keyword>
<organism evidence="6 7">
    <name type="scientific">Pseudoalteromonas ulvae</name>
    <dbReference type="NCBI Taxonomy" id="107327"/>
    <lineage>
        <taxon>Bacteria</taxon>
        <taxon>Pseudomonadati</taxon>
        <taxon>Pseudomonadota</taxon>
        <taxon>Gammaproteobacteria</taxon>
        <taxon>Alteromonadales</taxon>
        <taxon>Pseudoalteromonadaceae</taxon>
        <taxon>Pseudoalteromonas</taxon>
    </lineage>
</organism>
<dbReference type="GO" id="GO:0006351">
    <property type="term" value="P:DNA-templated transcription"/>
    <property type="evidence" value="ECO:0007669"/>
    <property type="project" value="TreeGrafter"/>
</dbReference>